<keyword evidence="3" id="KW-1185">Reference proteome</keyword>
<name>A0A401YS15_9ACTN</name>
<dbReference type="AlphaFoldDB" id="A0A401YS15"/>
<proteinExistence type="predicted"/>
<evidence type="ECO:0000313" key="2">
    <source>
        <dbReference type="EMBL" id="GCD97372.1"/>
    </source>
</evidence>
<feature type="region of interest" description="Disordered" evidence="1">
    <location>
        <begin position="94"/>
        <end position="125"/>
    </location>
</feature>
<evidence type="ECO:0008006" key="4">
    <source>
        <dbReference type="Google" id="ProtNLM"/>
    </source>
</evidence>
<dbReference type="EMBL" id="BIFH01000023">
    <property type="protein sequence ID" value="GCD97372.1"/>
    <property type="molecule type" value="Genomic_DNA"/>
</dbReference>
<dbReference type="OrthoDB" id="4551929at2"/>
<protein>
    <recommendedName>
        <fullName evidence="4">ESX-1 secretion-associated protein</fullName>
    </recommendedName>
</protein>
<evidence type="ECO:0000256" key="1">
    <source>
        <dbReference type="SAM" id="MobiDB-lite"/>
    </source>
</evidence>
<accession>A0A401YS15</accession>
<organism evidence="2 3">
    <name type="scientific">Embleya hyalina</name>
    <dbReference type="NCBI Taxonomy" id="516124"/>
    <lineage>
        <taxon>Bacteria</taxon>
        <taxon>Bacillati</taxon>
        <taxon>Actinomycetota</taxon>
        <taxon>Actinomycetes</taxon>
        <taxon>Kitasatosporales</taxon>
        <taxon>Streptomycetaceae</taxon>
        <taxon>Embleya</taxon>
    </lineage>
</organism>
<evidence type="ECO:0000313" key="3">
    <source>
        <dbReference type="Proteomes" id="UP000286931"/>
    </source>
</evidence>
<reference evidence="2 3" key="1">
    <citation type="submission" date="2018-12" db="EMBL/GenBank/DDBJ databases">
        <title>Draft genome sequence of Embleya hyalina NBRC 13850T.</title>
        <authorList>
            <person name="Komaki H."/>
            <person name="Hosoyama A."/>
            <person name="Kimura A."/>
            <person name="Ichikawa N."/>
            <person name="Tamura T."/>
        </authorList>
    </citation>
    <scope>NUCLEOTIDE SEQUENCE [LARGE SCALE GENOMIC DNA]</scope>
    <source>
        <strain evidence="2 3">NBRC 13850</strain>
    </source>
</reference>
<sequence length="125" mass="13551">MAEKFSVDFAWLDTLISGFDGSVQATKWALDALHETGPIRTGHKDLDTACDHFKDKWSKRVKDFQDRIGEFRTAVDLSKQAYAVTDEHTATSMSTLRSALAPNGSSAPAGATAETTPSRIGEAFA</sequence>
<gene>
    <name evidence="2" type="ORF">EHYA_05064</name>
</gene>
<dbReference type="RefSeq" id="WP_126639334.1">
    <property type="nucleotide sequence ID" value="NZ_BIFH01000023.1"/>
</dbReference>
<dbReference type="Proteomes" id="UP000286931">
    <property type="component" value="Unassembled WGS sequence"/>
</dbReference>
<comment type="caution">
    <text evidence="2">The sequence shown here is derived from an EMBL/GenBank/DDBJ whole genome shotgun (WGS) entry which is preliminary data.</text>
</comment>